<accession>A0ABW3HDL3</accession>
<dbReference type="Gene3D" id="3.40.710.10">
    <property type="entry name" value="DD-peptidase/beta-lactamase superfamily"/>
    <property type="match status" value="1"/>
</dbReference>
<dbReference type="PANTHER" id="PTHR43319:SF3">
    <property type="entry name" value="BETA-LACTAMASE-RELATED DOMAIN-CONTAINING PROTEIN"/>
    <property type="match status" value="1"/>
</dbReference>
<reference evidence="3" key="1">
    <citation type="journal article" date="2019" name="Int. J. Syst. Evol. Microbiol.">
        <title>The Global Catalogue of Microorganisms (GCM) 10K type strain sequencing project: providing services to taxonomists for standard genome sequencing and annotation.</title>
        <authorList>
            <consortium name="The Broad Institute Genomics Platform"/>
            <consortium name="The Broad Institute Genome Sequencing Center for Infectious Disease"/>
            <person name="Wu L."/>
            <person name="Ma J."/>
        </authorList>
    </citation>
    <scope>NUCLEOTIDE SEQUENCE [LARGE SCALE GENOMIC DNA]</scope>
    <source>
        <strain evidence="3">CCUG 63419</strain>
    </source>
</reference>
<dbReference type="InterPro" id="IPR001466">
    <property type="entry name" value="Beta-lactam-related"/>
</dbReference>
<dbReference type="InterPro" id="IPR052907">
    <property type="entry name" value="Beta-lactamase/esterase"/>
</dbReference>
<evidence type="ECO:0000313" key="2">
    <source>
        <dbReference type="EMBL" id="MFD0949550.1"/>
    </source>
</evidence>
<sequence>MKLLSTNTCFIPKDLSSVTQYDPSSEADLAAIGMSAKQKDTIWRAVEGFYRTGISPAVTICMRRQGQVVFNRALGHARGNGPDDSRDTPKVLAQPDTPMCLFSASKVVTAMLIHKLAEDHLIDLLAPVAHYLPAFGVNGKQYVTVAHILAHRAGIPTIQGDFDTEILFDTPQVVDILFNSKLNARSGHRAAYHAVTGGYILGELIRAVTGKDAREYLRETIQEPLGMRHLNYGLAPEHRGTEAIGYATGFKPVLAIDWFLQHALGGNLDTVVNVTNDPRFMDIICPAGNIFANADEACRFFELMLRGGTLDGKRIFDPLTIRRATLEAGKPQFDGTLLAPLRYSHGMMLGGNPVGLYGPMTGHAFGHLGFSNIFCWADPERDISVSLLTSGKPIVGPHLPALAKLLASISFNVPKL</sequence>
<dbReference type="EMBL" id="JBHTIT010000001">
    <property type="protein sequence ID" value="MFD0949550.1"/>
    <property type="molecule type" value="Genomic_DNA"/>
</dbReference>
<dbReference type="InterPro" id="IPR012338">
    <property type="entry name" value="Beta-lactam/transpept-like"/>
</dbReference>
<comment type="caution">
    <text evidence="2">The sequence shown here is derived from an EMBL/GenBank/DDBJ whole genome shotgun (WGS) entry which is preliminary data.</text>
</comment>
<dbReference type="RefSeq" id="WP_340674665.1">
    <property type="nucleotide sequence ID" value="NZ_JBHTIT010000001.1"/>
</dbReference>
<protein>
    <submittedName>
        <fullName evidence="2">Serine hydrolase domain-containing protein</fullName>
        <ecNumber evidence="2">3.-.-.-</ecNumber>
    </submittedName>
</protein>
<evidence type="ECO:0000313" key="3">
    <source>
        <dbReference type="Proteomes" id="UP001597044"/>
    </source>
</evidence>
<dbReference type="Pfam" id="PF00144">
    <property type="entry name" value="Beta-lactamase"/>
    <property type="match status" value="1"/>
</dbReference>
<feature type="domain" description="Beta-lactamase-related" evidence="1">
    <location>
        <begin position="55"/>
        <end position="393"/>
    </location>
</feature>
<name>A0ABW3HDL3_9GAMM</name>
<evidence type="ECO:0000259" key="1">
    <source>
        <dbReference type="Pfam" id="PF00144"/>
    </source>
</evidence>
<keyword evidence="2" id="KW-0378">Hydrolase</keyword>
<dbReference type="EC" id="3.-.-.-" evidence="2"/>
<dbReference type="SUPFAM" id="SSF56601">
    <property type="entry name" value="beta-lactamase/transpeptidase-like"/>
    <property type="match status" value="1"/>
</dbReference>
<organism evidence="2 3">
    <name type="scientific">Paraperlucidibaca wandonensis</name>
    <dbReference type="NCBI Taxonomy" id="1268273"/>
    <lineage>
        <taxon>Bacteria</taxon>
        <taxon>Pseudomonadati</taxon>
        <taxon>Pseudomonadota</taxon>
        <taxon>Gammaproteobacteria</taxon>
        <taxon>Moraxellales</taxon>
        <taxon>Moraxellaceae</taxon>
        <taxon>Paraperlucidibaca</taxon>
    </lineage>
</organism>
<gene>
    <name evidence="2" type="ORF">ACFQ0F_03945</name>
</gene>
<proteinExistence type="predicted"/>
<dbReference type="Proteomes" id="UP001597044">
    <property type="component" value="Unassembled WGS sequence"/>
</dbReference>
<keyword evidence="3" id="KW-1185">Reference proteome</keyword>
<dbReference type="GO" id="GO:0016787">
    <property type="term" value="F:hydrolase activity"/>
    <property type="evidence" value="ECO:0007669"/>
    <property type="project" value="UniProtKB-KW"/>
</dbReference>
<dbReference type="PANTHER" id="PTHR43319">
    <property type="entry name" value="BETA-LACTAMASE-RELATED"/>
    <property type="match status" value="1"/>
</dbReference>